<reference evidence="1" key="1">
    <citation type="submission" date="2021-01" db="UniProtKB">
        <authorList>
            <consortium name="EnsemblMetazoa"/>
        </authorList>
    </citation>
    <scope>IDENTIFICATION</scope>
</reference>
<keyword evidence="2" id="KW-1185">Reference proteome</keyword>
<dbReference type="PANTHER" id="PTHR28360:SF1">
    <property type="entry name" value="DYNACTIN SUBUNIT 3"/>
    <property type="match status" value="1"/>
</dbReference>
<dbReference type="Proteomes" id="UP000594260">
    <property type="component" value="Unplaced"/>
</dbReference>
<evidence type="ECO:0000313" key="2">
    <source>
        <dbReference type="Proteomes" id="UP000594260"/>
    </source>
</evidence>
<accession>A0A7M7MC71</accession>
<sequence>MDAGVLERLEARVSALERKVKGDFPDHDQSVVQRLAIINNKLTSAIQEANGDRVQEAAEILEKINSMRSVLESAHIKSVPMHSAKLAAVAETQANEVERVENLTRRVMGMFETYNRIMADIDRKFAFWDQRLKVAEELICAGKNAKQNDSTS</sequence>
<dbReference type="RefSeq" id="XP_022651393.1">
    <property type="nucleotide sequence ID" value="XM_022795658.1"/>
</dbReference>
<name>A0A7M7MC71_VARDE</name>
<dbReference type="InterPro" id="IPR009991">
    <property type="entry name" value="DCTN3"/>
</dbReference>
<protein>
    <submittedName>
        <fullName evidence="1">Uncharacterized protein</fullName>
    </submittedName>
</protein>
<dbReference type="Pfam" id="PF07426">
    <property type="entry name" value="Dynactin_p22"/>
    <property type="match status" value="1"/>
</dbReference>
<dbReference type="GO" id="GO:0005869">
    <property type="term" value="C:dynactin complex"/>
    <property type="evidence" value="ECO:0007669"/>
    <property type="project" value="InterPro"/>
</dbReference>
<dbReference type="AlphaFoldDB" id="A0A7M7MC71"/>
<dbReference type="GeneID" id="111246300"/>
<organism evidence="1 2">
    <name type="scientific">Varroa destructor</name>
    <name type="common">Honeybee mite</name>
    <dbReference type="NCBI Taxonomy" id="109461"/>
    <lineage>
        <taxon>Eukaryota</taxon>
        <taxon>Metazoa</taxon>
        <taxon>Ecdysozoa</taxon>
        <taxon>Arthropoda</taxon>
        <taxon>Chelicerata</taxon>
        <taxon>Arachnida</taxon>
        <taxon>Acari</taxon>
        <taxon>Parasitiformes</taxon>
        <taxon>Mesostigmata</taxon>
        <taxon>Gamasina</taxon>
        <taxon>Dermanyssoidea</taxon>
        <taxon>Varroidae</taxon>
        <taxon>Varroa</taxon>
    </lineage>
</organism>
<dbReference type="GO" id="GO:0061640">
    <property type="term" value="P:cytoskeleton-dependent cytokinesis"/>
    <property type="evidence" value="ECO:0007669"/>
    <property type="project" value="InterPro"/>
</dbReference>
<evidence type="ECO:0000313" key="1">
    <source>
        <dbReference type="EnsemblMetazoa" id="XP_022651393"/>
    </source>
</evidence>
<dbReference type="EnsemblMetazoa" id="XM_022795658">
    <property type="protein sequence ID" value="XP_022651393"/>
    <property type="gene ID" value="LOC111246300"/>
</dbReference>
<proteinExistence type="predicted"/>
<dbReference type="CTD" id="46074"/>
<dbReference type="PANTHER" id="PTHR28360">
    <property type="entry name" value="DYNACTIN SUBUNIT 3"/>
    <property type="match status" value="1"/>
</dbReference>